<dbReference type="PRINTS" id="PR00463">
    <property type="entry name" value="EP450I"/>
</dbReference>
<dbReference type="PROSITE" id="PS00086">
    <property type="entry name" value="CYTOCHROME_P450"/>
    <property type="match status" value="1"/>
</dbReference>
<sequence length="446" mass="51485">MALPNFTEIFRANILLWFSVVVVPLFLYSLLRSIYNLYFHALSPYPGPKLAAISNIWYAHQPPKDLQAHRKMAVEDRRSVETLWWVIQMPAKLLFVDPLVDYSCIGDVVRIAPNELVFLTPQAGNDFEDLGEDGGISFEIDPIKHRDVARKLSPAFSARNTNAKEAVLHKHIDSFVEKMIAMGGEKDIELRQWTDWLTMDVSADMTYNRQMNQMRDGYFYQLIPRDTPAPSNQKQINHLEQIAGQLLVAGWEPISNQIYSSIFFLLKEPNAYKSLLHEIRRTFKNYNEITPDAIANMKYLHACLQETDGLPRMSPGAIVDGNYIPRGVICQISHFAAARNPRYFTDALSYRPQRWLASKQPEYDCKYENDDPKAFLPFNQGPRMCPASAIAWTQMNLYLAKILWTFDVEAVSGQDVSFDRDFSVYAMRHKPQFWVRFVPVKREDGR</sequence>
<dbReference type="GO" id="GO:0005506">
    <property type="term" value="F:iron ion binding"/>
    <property type="evidence" value="ECO:0007669"/>
    <property type="project" value="InterPro"/>
</dbReference>
<evidence type="ECO:0000256" key="2">
    <source>
        <dbReference type="ARBA" id="ARBA00010617"/>
    </source>
</evidence>
<keyword evidence="5 7" id="KW-0408">Iron</keyword>
<evidence type="ECO:0000313" key="10">
    <source>
        <dbReference type="EMBL" id="TGO65891.1"/>
    </source>
</evidence>
<dbReference type="InterPro" id="IPR036396">
    <property type="entry name" value="Cyt_P450_sf"/>
</dbReference>
<dbReference type="InterPro" id="IPR002401">
    <property type="entry name" value="Cyt_P450_E_grp-I"/>
</dbReference>
<dbReference type="AlphaFoldDB" id="A0A4Z1IWY9"/>
<feature type="binding site" description="axial binding residue" evidence="7">
    <location>
        <position position="385"/>
    </location>
    <ligand>
        <name>heme</name>
        <dbReference type="ChEBI" id="CHEBI:30413"/>
    </ligand>
    <ligandPart>
        <name>Fe</name>
        <dbReference type="ChEBI" id="CHEBI:18248"/>
    </ligandPart>
</feature>
<dbReference type="Pfam" id="PF00067">
    <property type="entry name" value="p450"/>
    <property type="match status" value="1"/>
</dbReference>
<keyword evidence="8" id="KW-0503">Monooxygenase</keyword>
<proteinExistence type="inferred from homology"/>
<evidence type="ECO:0000256" key="8">
    <source>
        <dbReference type="RuleBase" id="RU000461"/>
    </source>
</evidence>
<dbReference type="SUPFAM" id="SSF48264">
    <property type="entry name" value="Cytochrome P450"/>
    <property type="match status" value="1"/>
</dbReference>
<evidence type="ECO:0008006" key="12">
    <source>
        <dbReference type="Google" id="ProtNLM"/>
    </source>
</evidence>
<evidence type="ECO:0000256" key="4">
    <source>
        <dbReference type="ARBA" id="ARBA00022723"/>
    </source>
</evidence>
<organism evidence="10 11">
    <name type="scientific">Botryotinia narcissicola</name>
    <dbReference type="NCBI Taxonomy" id="278944"/>
    <lineage>
        <taxon>Eukaryota</taxon>
        <taxon>Fungi</taxon>
        <taxon>Dikarya</taxon>
        <taxon>Ascomycota</taxon>
        <taxon>Pezizomycotina</taxon>
        <taxon>Leotiomycetes</taxon>
        <taxon>Helotiales</taxon>
        <taxon>Sclerotiniaceae</taxon>
        <taxon>Botryotinia</taxon>
    </lineage>
</organism>
<dbReference type="InterPro" id="IPR001128">
    <property type="entry name" value="Cyt_P450"/>
</dbReference>
<evidence type="ECO:0000256" key="9">
    <source>
        <dbReference type="SAM" id="Phobius"/>
    </source>
</evidence>
<keyword evidence="11" id="KW-1185">Reference proteome</keyword>
<protein>
    <recommendedName>
        <fullName evidence="12">Cytochrome P450</fullName>
    </recommendedName>
</protein>
<dbReference type="Proteomes" id="UP000297452">
    <property type="component" value="Unassembled WGS sequence"/>
</dbReference>
<accession>A0A4Z1IWY9</accession>
<keyword evidence="3 7" id="KW-0349">Heme</keyword>
<evidence type="ECO:0000256" key="3">
    <source>
        <dbReference type="ARBA" id="ARBA00022617"/>
    </source>
</evidence>
<evidence type="ECO:0000313" key="11">
    <source>
        <dbReference type="Proteomes" id="UP000297452"/>
    </source>
</evidence>
<dbReference type="InterPro" id="IPR017972">
    <property type="entry name" value="Cyt_P450_CS"/>
</dbReference>
<evidence type="ECO:0000256" key="5">
    <source>
        <dbReference type="ARBA" id="ARBA00023004"/>
    </source>
</evidence>
<gene>
    <name evidence="10" type="ORF">BOTNAR_0073g00160</name>
</gene>
<dbReference type="GO" id="GO:0020037">
    <property type="term" value="F:heme binding"/>
    <property type="evidence" value="ECO:0007669"/>
    <property type="project" value="InterPro"/>
</dbReference>
<dbReference type="InterPro" id="IPR050121">
    <property type="entry name" value="Cytochrome_P450_monoxygenase"/>
</dbReference>
<dbReference type="GO" id="GO:0004497">
    <property type="term" value="F:monooxygenase activity"/>
    <property type="evidence" value="ECO:0007669"/>
    <property type="project" value="UniProtKB-KW"/>
</dbReference>
<keyword evidence="8" id="KW-0560">Oxidoreductase</keyword>
<comment type="cofactor">
    <cofactor evidence="1 7">
        <name>heme</name>
        <dbReference type="ChEBI" id="CHEBI:30413"/>
    </cofactor>
</comment>
<dbReference type="STRING" id="278944.A0A4Z1IWY9"/>
<dbReference type="EMBL" id="PQXJ01000073">
    <property type="protein sequence ID" value="TGO65891.1"/>
    <property type="molecule type" value="Genomic_DNA"/>
</dbReference>
<dbReference type="GO" id="GO:0016705">
    <property type="term" value="F:oxidoreductase activity, acting on paired donors, with incorporation or reduction of molecular oxygen"/>
    <property type="evidence" value="ECO:0007669"/>
    <property type="project" value="InterPro"/>
</dbReference>
<evidence type="ECO:0000256" key="7">
    <source>
        <dbReference type="PIRSR" id="PIRSR602401-1"/>
    </source>
</evidence>
<keyword evidence="6" id="KW-0843">Virulence</keyword>
<dbReference type="Gene3D" id="1.10.630.10">
    <property type="entry name" value="Cytochrome P450"/>
    <property type="match status" value="2"/>
</dbReference>
<keyword evidence="9" id="KW-0472">Membrane</keyword>
<dbReference type="OrthoDB" id="1470350at2759"/>
<name>A0A4Z1IWY9_9HELO</name>
<evidence type="ECO:0000256" key="1">
    <source>
        <dbReference type="ARBA" id="ARBA00001971"/>
    </source>
</evidence>
<keyword evidence="9" id="KW-1133">Transmembrane helix</keyword>
<keyword evidence="4 7" id="KW-0479">Metal-binding</keyword>
<comment type="similarity">
    <text evidence="2 8">Belongs to the cytochrome P450 family.</text>
</comment>
<evidence type="ECO:0000256" key="6">
    <source>
        <dbReference type="ARBA" id="ARBA00023026"/>
    </source>
</evidence>
<reference evidence="10 11" key="1">
    <citation type="submission" date="2017-12" db="EMBL/GenBank/DDBJ databases">
        <title>Comparative genomics of Botrytis spp.</title>
        <authorList>
            <person name="Valero-Jimenez C.A."/>
            <person name="Tapia P."/>
            <person name="Veloso J."/>
            <person name="Silva-Moreno E."/>
            <person name="Staats M."/>
            <person name="Valdes J.H."/>
            <person name="Van Kan J.A.L."/>
        </authorList>
    </citation>
    <scope>NUCLEOTIDE SEQUENCE [LARGE SCALE GENOMIC DNA]</scope>
    <source>
        <strain evidence="10 11">MUCL2120</strain>
    </source>
</reference>
<feature type="transmembrane region" description="Helical" evidence="9">
    <location>
        <begin position="12"/>
        <end position="31"/>
    </location>
</feature>
<dbReference type="PANTHER" id="PTHR24305:SF210">
    <property type="entry name" value="CYTOCHROME P450 MONOOXYGENASE ASQL-RELATED"/>
    <property type="match status" value="1"/>
</dbReference>
<dbReference type="PANTHER" id="PTHR24305">
    <property type="entry name" value="CYTOCHROME P450"/>
    <property type="match status" value="1"/>
</dbReference>
<comment type="caution">
    <text evidence="10">The sequence shown here is derived from an EMBL/GenBank/DDBJ whole genome shotgun (WGS) entry which is preliminary data.</text>
</comment>
<keyword evidence="9" id="KW-0812">Transmembrane</keyword>